<dbReference type="GO" id="GO:0016757">
    <property type="term" value="F:glycosyltransferase activity"/>
    <property type="evidence" value="ECO:0007669"/>
    <property type="project" value="InterPro"/>
</dbReference>
<gene>
    <name evidence="1" type="ORF">B0I35DRAFT_437509</name>
</gene>
<dbReference type="SUPFAM" id="SSF53448">
    <property type="entry name" value="Nucleotide-diphospho-sugar transferases"/>
    <property type="match status" value="1"/>
</dbReference>
<dbReference type="Proteomes" id="UP000813444">
    <property type="component" value="Unassembled WGS sequence"/>
</dbReference>
<evidence type="ECO:0000313" key="1">
    <source>
        <dbReference type="EMBL" id="KAH7312673.1"/>
    </source>
</evidence>
<keyword evidence="2" id="KW-1185">Reference proteome</keyword>
<organism evidence="1 2">
    <name type="scientific">Stachybotrys elegans</name>
    <dbReference type="NCBI Taxonomy" id="80388"/>
    <lineage>
        <taxon>Eukaryota</taxon>
        <taxon>Fungi</taxon>
        <taxon>Dikarya</taxon>
        <taxon>Ascomycota</taxon>
        <taxon>Pezizomycotina</taxon>
        <taxon>Sordariomycetes</taxon>
        <taxon>Hypocreomycetidae</taxon>
        <taxon>Hypocreales</taxon>
        <taxon>Stachybotryaceae</taxon>
        <taxon>Stachybotrys</taxon>
    </lineage>
</organism>
<evidence type="ECO:0008006" key="3">
    <source>
        <dbReference type="Google" id="ProtNLM"/>
    </source>
</evidence>
<proteinExistence type="predicted"/>
<sequence>MEFDARFTMPPGVHAIPEHLLDLRPDQEIDQVIMNPAPVTDEKNIWFFWVTGWSQMHPYGQRTVRAWHRRLSKLGWVIRVLDRLPDSPCNVDRFLDVDDRANFPRAFAEGTVSGLYAAQHTSDLVRLPLLLRYGGVYSDVGMIQIGDLDRLWNETIANPASPYEIVTYNMGGAEGRCLTNYFLASKRDNPLFLRAHKLLLAMWAEDGGKTSTEGMHAHPLIKSVPMIPTGAEHTFEEGGVVYGPKEVAKLLADYIVQGQAISLVMGLVDDEDEWNGPQYVVDHIFAMEYMEYSQLINDMTLWDGPRQFELMSLPLPADGEAENADQKQAREIVQACLQRSFGFKLATGLIIRVLGQTLSSLWRANVGSDIVPGTFAYWLRHGTIYWNQDKLPARLELTPVAPYKVGPLLRDVE</sequence>
<name>A0A8K0SNP9_9HYPO</name>
<reference evidence="1" key="1">
    <citation type="journal article" date="2021" name="Nat. Commun.">
        <title>Genetic determinants of endophytism in the Arabidopsis root mycobiome.</title>
        <authorList>
            <person name="Mesny F."/>
            <person name="Miyauchi S."/>
            <person name="Thiergart T."/>
            <person name="Pickel B."/>
            <person name="Atanasova L."/>
            <person name="Karlsson M."/>
            <person name="Huettel B."/>
            <person name="Barry K.W."/>
            <person name="Haridas S."/>
            <person name="Chen C."/>
            <person name="Bauer D."/>
            <person name="Andreopoulos W."/>
            <person name="Pangilinan J."/>
            <person name="LaButti K."/>
            <person name="Riley R."/>
            <person name="Lipzen A."/>
            <person name="Clum A."/>
            <person name="Drula E."/>
            <person name="Henrissat B."/>
            <person name="Kohler A."/>
            <person name="Grigoriev I.V."/>
            <person name="Martin F.M."/>
            <person name="Hacquard S."/>
        </authorList>
    </citation>
    <scope>NUCLEOTIDE SEQUENCE</scope>
    <source>
        <strain evidence="1">MPI-CAGE-CH-0235</strain>
    </source>
</reference>
<evidence type="ECO:0000313" key="2">
    <source>
        <dbReference type="Proteomes" id="UP000813444"/>
    </source>
</evidence>
<comment type="caution">
    <text evidence="1">The sequence shown here is derived from an EMBL/GenBank/DDBJ whole genome shotgun (WGS) entry which is preliminary data.</text>
</comment>
<dbReference type="Gene3D" id="3.90.550.20">
    <property type="match status" value="1"/>
</dbReference>
<dbReference type="OrthoDB" id="409543at2759"/>
<accession>A0A8K0SNP9</accession>
<protein>
    <recommendedName>
        <fullName evidence="3">Capsule polysaccharide biosynthesis protein</fullName>
    </recommendedName>
</protein>
<dbReference type="AlphaFoldDB" id="A0A8K0SNP9"/>
<dbReference type="Pfam" id="PF05704">
    <property type="entry name" value="Caps_synth"/>
    <property type="match status" value="1"/>
</dbReference>
<dbReference type="InterPro" id="IPR008441">
    <property type="entry name" value="AfumC-like_glycosyl_Trfase"/>
</dbReference>
<dbReference type="InterPro" id="IPR029044">
    <property type="entry name" value="Nucleotide-diphossugar_trans"/>
</dbReference>
<dbReference type="EMBL" id="JAGPNK010000010">
    <property type="protein sequence ID" value="KAH7312673.1"/>
    <property type="molecule type" value="Genomic_DNA"/>
</dbReference>